<evidence type="ECO:0000256" key="1">
    <source>
        <dbReference type="ARBA" id="ARBA00001946"/>
    </source>
</evidence>
<evidence type="ECO:0000259" key="5">
    <source>
        <dbReference type="PROSITE" id="PS50113"/>
    </source>
</evidence>
<dbReference type="InterPro" id="IPR001610">
    <property type="entry name" value="PAC"/>
</dbReference>
<dbReference type="InterPro" id="IPR052163">
    <property type="entry name" value="DGC-Regulatory_Protein"/>
</dbReference>
<evidence type="ECO:0000259" key="6">
    <source>
        <dbReference type="PROSITE" id="PS50887"/>
    </source>
</evidence>
<dbReference type="GO" id="GO:0003824">
    <property type="term" value="F:catalytic activity"/>
    <property type="evidence" value="ECO:0007669"/>
    <property type="project" value="UniProtKB-ARBA"/>
</dbReference>
<dbReference type="InterPro" id="IPR000160">
    <property type="entry name" value="GGDEF_dom"/>
</dbReference>
<dbReference type="PANTHER" id="PTHR46663:SF3">
    <property type="entry name" value="SLL0267 PROTEIN"/>
    <property type="match status" value="1"/>
</dbReference>
<dbReference type="EMBL" id="FOMJ01000009">
    <property type="protein sequence ID" value="SFD80148.1"/>
    <property type="molecule type" value="Genomic_DNA"/>
</dbReference>
<evidence type="ECO:0000313" key="7">
    <source>
        <dbReference type="EMBL" id="SFD80148.1"/>
    </source>
</evidence>
<gene>
    <name evidence="7" type="ORF">SAMN05660831_02322</name>
</gene>
<dbReference type="CDD" id="cd01949">
    <property type="entry name" value="GGDEF"/>
    <property type="match status" value="1"/>
</dbReference>
<feature type="domain" description="Response regulatory" evidence="3">
    <location>
        <begin position="9"/>
        <end position="126"/>
    </location>
</feature>
<dbReference type="Gene3D" id="3.40.50.2300">
    <property type="match status" value="1"/>
</dbReference>
<dbReference type="Gene3D" id="3.30.450.20">
    <property type="entry name" value="PAS domain"/>
    <property type="match status" value="1"/>
</dbReference>
<dbReference type="SUPFAM" id="SSF55785">
    <property type="entry name" value="PYP-like sensor domain (PAS domain)"/>
    <property type="match status" value="1"/>
</dbReference>
<dbReference type="Proteomes" id="UP000198611">
    <property type="component" value="Unassembled WGS sequence"/>
</dbReference>
<dbReference type="PROSITE" id="PS50110">
    <property type="entry name" value="RESPONSE_REGULATORY"/>
    <property type="match status" value="1"/>
</dbReference>
<dbReference type="PROSITE" id="PS50112">
    <property type="entry name" value="PAS"/>
    <property type="match status" value="1"/>
</dbReference>
<protein>
    <submittedName>
        <fullName evidence="7">PAS domain S-box-containing protein/diguanylate cyclase (GGDEF) domain-containing protein</fullName>
    </submittedName>
</protein>
<dbReference type="Pfam" id="PF00072">
    <property type="entry name" value="Response_reg"/>
    <property type="match status" value="1"/>
</dbReference>
<dbReference type="InterPro" id="IPR001789">
    <property type="entry name" value="Sig_transdc_resp-reg_receiver"/>
</dbReference>
<organism evidence="7 8">
    <name type="scientific">Thiohalospira halophila DSM 15071</name>
    <dbReference type="NCBI Taxonomy" id="1123397"/>
    <lineage>
        <taxon>Bacteria</taxon>
        <taxon>Pseudomonadati</taxon>
        <taxon>Pseudomonadota</taxon>
        <taxon>Gammaproteobacteria</taxon>
        <taxon>Thiohalospirales</taxon>
        <taxon>Thiohalospiraceae</taxon>
        <taxon>Thiohalospira</taxon>
    </lineage>
</organism>
<evidence type="ECO:0000259" key="4">
    <source>
        <dbReference type="PROSITE" id="PS50112"/>
    </source>
</evidence>
<keyword evidence="8" id="KW-1185">Reference proteome</keyword>
<reference evidence="7 8" key="1">
    <citation type="submission" date="2016-10" db="EMBL/GenBank/DDBJ databases">
        <authorList>
            <person name="de Groot N.N."/>
        </authorList>
    </citation>
    <scope>NUCLEOTIDE SEQUENCE [LARGE SCALE GENOMIC DNA]</scope>
    <source>
        <strain evidence="7 8">HL3</strain>
    </source>
</reference>
<dbReference type="Gene3D" id="3.30.70.270">
    <property type="match status" value="1"/>
</dbReference>
<feature type="domain" description="GGDEF" evidence="6">
    <location>
        <begin position="291"/>
        <end position="420"/>
    </location>
</feature>
<accession>A0A1I1VDW3</accession>
<dbReference type="SMART" id="SM00086">
    <property type="entry name" value="PAC"/>
    <property type="match status" value="1"/>
</dbReference>
<keyword evidence="2" id="KW-0597">Phosphoprotein</keyword>
<proteinExistence type="predicted"/>
<dbReference type="NCBIfam" id="TIGR00254">
    <property type="entry name" value="GGDEF"/>
    <property type="match status" value="1"/>
</dbReference>
<feature type="modified residue" description="4-aspartylphosphate" evidence="2">
    <location>
        <position position="61"/>
    </location>
</feature>
<dbReference type="InterPro" id="IPR035965">
    <property type="entry name" value="PAS-like_dom_sf"/>
</dbReference>
<dbReference type="PROSITE" id="PS50887">
    <property type="entry name" value="GGDEF"/>
    <property type="match status" value="1"/>
</dbReference>
<dbReference type="FunFam" id="3.30.70.270:FF:000001">
    <property type="entry name" value="Diguanylate cyclase domain protein"/>
    <property type="match status" value="1"/>
</dbReference>
<dbReference type="Pfam" id="PF00990">
    <property type="entry name" value="GGDEF"/>
    <property type="match status" value="1"/>
</dbReference>
<dbReference type="GO" id="GO:0000160">
    <property type="term" value="P:phosphorelay signal transduction system"/>
    <property type="evidence" value="ECO:0007669"/>
    <property type="project" value="InterPro"/>
</dbReference>
<dbReference type="SMART" id="SM00091">
    <property type="entry name" value="PAS"/>
    <property type="match status" value="1"/>
</dbReference>
<dbReference type="Pfam" id="PF13426">
    <property type="entry name" value="PAS_9"/>
    <property type="match status" value="1"/>
</dbReference>
<dbReference type="InterPro" id="IPR000014">
    <property type="entry name" value="PAS"/>
</dbReference>
<dbReference type="AlphaFoldDB" id="A0A1I1VDW3"/>
<dbReference type="NCBIfam" id="TIGR00229">
    <property type="entry name" value="sensory_box"/>
    <property type="match status" value="1"/>
</dbReference>
<dbReference type="SUPFAM" id="SSF52172">
    <property type="entry name" value="CheY-like"/>
    <property type="match status" value="1"/>
</dbReference>
<name>A0A1I1VDW3_9GAMM</name>
<comment type="cofactor">
    <cofactor evidence="1">
        <name>Mg(2+)</name>
        <dbReference type="ChEBI" id="CHEBI:18420"/>
    </cofactor>
</comment>
<feature type="domain" description="PAS" evidence="4">
    <location>
        <begin position="149"/>
        <end position="180"/>
    </location>
</feature>
<dbReference type="InterPro" id="IPR029787">
    <property type="entry name" value="Nucleotide_cyclase"/>
</dbReference>
<dbReference type="SMART" id="SM00267">
    <property type="entry name" value="GGDEF"/>
    <property type="match status" value="1"/>
</dbReference>
<dbReference type="PROSITE" id="PS50113">
    <property type="entry name" value="PAC"/>
    <property type="match status" value="1"/>
</dbReference>
<dbReference type="SMART" id="SM00448">
    <property type="entry name" value="REC"/>
    <property type="match status" value="1"/>
</dbReference>
<evidence type="ECO:0000256" key="2">
    <source>
        <dbReference type="PROSITE-ProRule" id="PRU00169"/>
    </source>
</evidence>
<dbReference type="InterPro" id="IPR043128">
    <property type="entry name" value="Rev_trsase/Diguanyl_cyclase"/>
</dbReference>
<dbReference type="STRING" id="1123397.SAMN05660831_02322"/>
<dbReference type="InterPro" id="IPR011006">
    <property type="entry name" value="CheY-like_superfamily"/>
</dbReference>
<evidence type="ECO:0000313" key="8">
    <source>
        <dbReference type="Proteomes" id="UP000198611"/>
    </source>
</evidence>
<feature type="domain" description="PAC" evidence="5">
    <location>
        <begin position="207"/>
        <end position="259"/>
    </location>
</feature>
<dbReference type="SUPFAM" id="SSF55073">
    <property type="entry name" value="Nucleotide cyclase"/>
    <property type="match status" value="1"/>
</dbReference>
<dbReference type="InterPro" id="IPR000700">
    <property type="entry name" value="PAS-assoc_C"/>
</dbReference>
<evidence type="ECO:0000259" key="3">
    <source>
        <dbReference type="PROSITE" id="PS50110"/>
    </source>
</evidence>
<dbReference type="PANTHER" id="PTHR46663">
    <property type="entry name" value="DIGUANYLATE CYCLASE DGCT-RELATED"/>
    <property type="match status" value="1"/>
</dbReference>
<dbReference type="CDD" id="cd00130">
    <property type="entry name" value="PAS"/>
    <property type="match status" value="1"/>
</dbReference>
<dbReference type="RefSeq" id="WP_240308119.1">
    <property type="nucleotide sequence ID" value="NZ_FOMJ01000009.1"/>
</dbReference>
<sequence length="429" mass="48500">MMAAASTYRVLLVEDSPADAELVNDMLEESREPALDLTRVERLAAALQALSRERFDAVLLDLGLPDSQGLSTLRRFQEETGPVAVVVLTGQEDVELGTRAIQLGAQDFLPKAELTPALIGRTLRYAIERQRSASELRLMAAAFESGQAILITDVRGRIQRVNDAFTRITGYTEAEVVGRNPNLLQSGEHDRAFYDRLWGELRVHDHWEGEIWNRRKNGYTYPEWESITAVRNEWGQVEHYVAVFHEISEQKRLEAELEREASTDRLTGTCNRLRFDTELDNALARFHRYGTQTALIMFDMDHFKWFNDTRGHDTGDRVLREVTDRVAAAIREPDTLARWGGEEFILILPETDADGARELAERLRRAVGDTPVADAGHVTISLGVTRMGTGDDADSLLKRLDNALYRAKELGRNTVCYLEPETDLEDRAC</sequence>